<gene>
    <name evidence="1" type="ORF">MILVUS5_LOCUS31200</name>
</gene>
<accession>A0ACB0LAY7</accession>
<dbReference type="EMBL" id="CASHSV030000513">
    <property type="protein sequence ID" value="CAJ2666396.1"/>
    <property type="molecule type" value="Genomic_DNA"/>
</dbReference>
<reference evidence="1" key="1">
    <citation type="submission" date="2023-10" db="EMBL/GenBank/DDBJ databases">
        <authorList>
            <person name="Rodriguez Cubillos JULIANA M."/>
            <person name="De Vega J."/>
        </authorList>
    </citation>
    <scope>NUCLEOTIDE SEQUENCE</scope>
</reference>
<name>A0ACB0LAY7_TRIPR</name>
<proteinExistence type="predicted"/>
<sequence length="430" mass="50115">MEEQPNGYVSELESELIQLLEVVVLPEESEIHEQCIYKVPQLIRQNNPQAYTPRFISIGPFHSPHGSIIDNNNLYEMEELKLKYLKGFLNRTNLSVNDLVFKVQEWENKIRNCYAGLVSFDSKDFLKIIIVDACFIIEHFLRYISYKDWMETDPILLQSWLLDEIEHDLILVENQLPFFVLEEIYKLANINLELPSFITITVNYFHGLNLQNINPERLCPKHFTDLIRIFLLPSSFDCVKEEFGNIIGHVYSVSQLSEAGLVFEVTESECLLDWKFDKGVFKIPCLEIDDSTETYMRNIMAFEECHYPYQDSAYISQYFTILDYLINTEKDVSILTDKKIIVNLMGDANEVATMVNNLCKNISMPRFNSKYVSLCHGLNGFYENPRNKYKAIFVHEYFNTPWKIASTITAVLLVLFTLIQAVCSIWSLVK</sequence>
<dbReference type="Proteomes" id="UP001177021">
    <property type="component" value="Unassembled WGS sequence"/>
</dbReference>
<protein>
    <submittedName>
        <fullName evidence="1">Uncharacterized protein</fullName>
    </submittedName>
</protein>
<organism evidence="1 2">
    <name type="scientific">Trifolium pratense</name>
    <name type="common">Red clover</name>
    <dbReference type="NCBI Taxonomy" id="57577"/>
    <lineage>
        <taxon>Eukaryota</taxon>
        <taxon>Viridiplantae</taxon>
        <taxon>Streptophyta</taxon>
        <taxon>Embryophyta</taxon>
        <taxon>Tracheophyta</taxon>
        <taxon>Spermatophyta</taxon>
        <taxon>Magnoliopsida</taxon>
        <taxon>eudicotyledons</taxon>
        <taxon>Gunneridae</taxon>
        <taxon>Pentapetalae</taxon>
        <taxon>rosids</taxon>
        <taxon>fabids</taxon>
        <taxon>Fabales</taxon>
        <taxon>Fabaceae</taxon>
        <taxon>Papilionoideae</taxon>
        <taxon>50 kb inversion clade</taxon>
        <taxon>NPAAA clade</taxon>
        <taxon>Hologalegina</taxon>
        <taxon>IRL clade</taxon>
        <taxon>Trifolieae</taxon>
        <taxon>Trifolium</taxon>
    </lineage>
</organism>
<comment type="caution">
    <text evidence="1">The sequence shown here is derived from an EMBL/GenBank/DDBJ whole genome shotgun (WGS) entry which is preliminary data.</text>
</comment>
<keyword evidence="2" id="KW-1185">Reference proteome</keyword>
<evidence type="ECO:0000313" key="2">
    <source>
        <dbReference type="Proteomes" id="UP001177021"/>
    </source>
</evidence>
<evidence type="ECO:0000313" key="1">
    <source>
        <dbReference type="EMBL" id="CAJ2666396.1"/>
    </source>
</evidence>